<dbReference type="CDD" id="cd00882">
    <property type="entry name" value="Ras_like_GTPase"/>
    <property type="match status" value="1"/>
</dbReference>
<feature type="compositionally biased region" description="Acidic residues" evidence="2">
    <location>
        <begin position="649"/>
        <end position="660"/>
    </location>
</feature>
<keyword evidence="1" id="KW-0547">Nucleotide-binding</keyword>
<dbReference type="PROSITE" id="PS50853">
    <property type="entry name" value="FN3"/>
    <property type="match status" value="2"/>
</dbReference>
<dbReference type="Gene3D" id="2.60.40.10">
    <property type="entry name" value="Immunoglobulins"/>
    <property type="match status" value="2"/>
</dbReference>
<dbReference type="SUPFAM" id="SSF52540">
    <property type="entry name" value="P-loop containing nucleoside triphosphate hydrolases"/>
    <property type="match status" value="1"/>
</dbReference>
<feature type="domain" description="Fibronectin type-III" evidence="3">
    <location>
        <begin position="552"/>
        <end position="655"/>
    </location>
</feature>
<name>A0A8J2W956_9CRUS</name>
<evidence type="ECO:0000313" key="4">
    <source>
        <dbReference type="EMBL" id="CAH0098412.1"/>
    </source>
</evidence>
<keyword evidence="1" id="KW-0342">GTP-binding</keyword>
<dbReference type="PANTHER" id="PTHR31594:SF14">
    <property type="entry name" value="FIBRONECTIN TYPE-III DOMAIN-CONTAINING PROTEIN"/>
    <property type="match status" value="1"/>
</dbReference>
<gene>
    <name evidence="4" type="ORF">DGAL_LOCUS465</name>
</gene>
<evidence type="ECO:0000256" key="1">
    <source>
        <dbReference type="RuleBase" id="RU004560"/>
    </source>
</evidence>
<dbReference type="SUPFAM" id="SSF49265">
    <property type="entry name" value="Fibronectin type III"/>
    <property type="match status" value="2"/>
</dbReference>
<dbReference type="SMART" id="SM00060">
    <property type="entry name" value="FN3"/>
    <property type="match status" value="2"/>
</dbReference>
<dbReference type="InterPro" id="IPR003961">
    <property type="entry name" value="FN3_dom"/>
</dbReference>
<dbReference type="OrthoDB" id="8954335at2759"/>
<comment type="similarity">
    <text evidence="1">Belongs to the TRAFAC class TrmE-Era-EngA-EngB-Septin-like GTPase superfamily. Septin GTPase family.</text>
</comment>
<dbReference type="Proteomes" id="UP000789390">
    <property type="component" value="Unassembled WGS sequence"/>
</dbReference>
<feature type="compositionally biased region" description="Basic and acidic residues" evidence="2">
    <location>
        <begin position="661"/>
        <end position="670"/>
    </location>
</feature>
<dbReference type="Gene3D" id="3.40.50.300">
    <property type="entry name" value="P-loop containing nucleotide triphosphate hydrolases"/>
    <property type="match status" value="1"/>
</dbReference>
<organism evidence="4 5">
    <name type="scientific">Daphnia galeata</name>
    <dbReference type="NCBI Taxonomy" id="27404"/>
    <lineage>
        <taxon>Eukaryota</taxon>
        <taxon>Metazoa</taxon>
        <taxon>Ecdysozoa</taxon>
        <taxon>Arthropoda</taxon>
        <taxon>Crustacea</taxon>
        <taxon>Branchiopoda</taxon>
        <taxon>Diplostraca</taxon>
        <taxon>Cladocera</taxon>
        <taxon>Anomopoda</taxon>
        <taxon>Daphniidae</taxon>
        <taxon>Daphnia</taxon>
    </lineage>
</organism>
<dbReference type="InterPro" id="IPR036116">
    <property type="entry name" value="FN3_sf"/>
</dbReference>
<feature type="region of interest" description="Disordered" evidence="2">
    <location>
        <begin position="649"/>
        <end position="710"/>
    </location>
</feature>
<dbReference type="InterPro" id="IPR027417">
    <property type="entry name" value="P-loop_NTPase"/>
</dbReference>
<sequence length="1408" mass="159807">MTDSKAIERHITKMIVLGGRFQLGELYDYRNDNIITDGRQCWESTDVTSATRVDNQFKLKCKLPDSESTGKKWENMGLDEHLKATVLAGLVNKYRGACNYLADQPNPSQATRILICRAKSRKEHLDLQTLVNEDVPLRLGSGEEKKQKPGSVPTHVVVGVTYGAEAYLVLTQDFNVSDEADEDAREEAEEKLTQIARKMEDALNDKQDSKDFADQFDKEEKKQLTRMKCRLYIDLQSTVRECNVLEAYKQCLKMIDQVQKADDKGKAIPIAVLLCPLKVIIGKSDGVLYEYQDVDSDLIDRCGRIWDELERVNAKLDAVRTSSKKTNRPSLRQFEEALSKYKELVKKSLKNGVVKARETGDEDEIEKVAKIVETHPLFKPTRLERWLKYKQAESEMAGKITGVLNITFFANKKTLVKELAESFDKKYALVLSVPPLDEKTNEILAAMKDYVDSYTKLSSVERDDDDETDEDVDEEENDDDEKVPWHMIQRKRKQVLAKIRELTDHVEKNKHLTDQVHFCITFGEAGKGIGCRYAVYEADNLLKGNLGRLPGPPTNLRIADIQETSNSKKNSRSSTIRLEWDYEDLGFPCSFMVEYQLNNSSDESWTQKKTAKSGENHLILTLKNGYVTKFKVAADTCIGRSEFSEVIDAEESLSDEDDATISDRESECSAKEIPANRKHVQPINQTKNVGAHRPTSFQSKTPVKKENNKKSVLEPPTDLAVEMVTQSTAEIGWKSCRVGNQGYTYRIQYWPSGQGASTANEINIPANENSCRLEQLLPETTYSVNIVAVSDDGREMSAPSDEMSLTTFANEVRFAETIVRRCKKINNRNGMDIYGVPLTQTTGSRTSTVERFAFGKADGRKGGQQNGRMQHRTILVMGATGSGKTTLINGMINYIFNVQWEDTFRFQLIQEKPAGRSQVDSQTSRITAYDIHHAEGFRVPYSLTIVDTPGYGDTKGLDRDQEITEMVRKFFEEKDGIQELDVIGFVAQASLPRLTPTQIYIFDSVLSIFGNDVKENINFLLTFADSQVPPVLSAIAEAGLPYPTDPDTGEPLHHKFNNSGFFCSSRESGNTVDKFNRFFWRMGMENFQKFFSVLATMKTKSLSLTKQVLEERKQLEATVDGLQPLIKIGLSKMEEMRKTKQMITNSKVQIEANENVEFEVEVTVPQKIEIPDGQYTTNCNKCYITCHLSCAYKNDDDKINCVAMDSRGNCMICPEKCIWNMHANQPYKWEYVKQKQATSSDAIKQKYEAELKRKLTAEELVKVLEKDVDNNNQIVLQRVNTVSRCIQRLDEIALRPNPFSTPQYIDLIIDAEQQEKRLGFKERIESLKKLRQMAVITSKIKNKESLLSLDRKDDLNDQADDDDDNSNQDTYSNAQTAFADDDDNFDSASSVSGASTYRQKFKNSFWRN</sequence>
<feature type="compositionally biased region" description="Acidic residues" evidence="2">
    <location>
        <begin position="462"/>
        <end position="481"/>
    </location>
</feature>
<keyword evidence="5" id="KW-1185">Reference proteome</keyword>
<dbReference type="InterPro" id="IPR052090">
    <property type="entry name" value="Cytolytic_pore-forming_toxin"/>
</dbReference>
<protein>
    <recommendedName>
        <fullName evidence="3">Fibronectin type-III domain-containing protein</fullName>
    </recommendedName>
</protein>
<dbReference type="CDD" id="cd00063">
    <property type="entry name" value="FN3"/>
    <property type="match status" value="2"/>
</dbReference>
<dbReference type="PANTHER" id="PTHR31594">
    <property type="entry name" value="AIG1-TYPE G DOMAIN-CONTAINING PROTEIN"/>
    <property type="match status" value="1"/>
</dbReference>
<dbReference type="Pfam" id="PF00735">
    <property type="entry name" value="Septin"/>
    <property type="match status" value="1"/>
</dbReference>
<feature type="region of interest" description="Disordered" evidence="2">
    <location>
        <begin position="458"/>
        <end position="482"/>
    </location>
</feature>
<accession>A0A8J2W956</accession>
<dbReference type="GO" id="GO:0005525">
    <property type="term" value="F:GTP binding"/>
    <property type="evidence" value="ECO:0007669"/>
    <property type="project" value="UniProtKB-KW"/>
</dbReference>
<reference evidence="4" key="1">
    <citation type="submission" date="2021-11" db="EMBL/GenBank/DDBJ databases">
        <authorList>
            <person name="Schell T."/>
        </authorList>
    </citation>
    <scope>NUCLEOTIDE SEQUENCE</scope>
    <source>
        <strain evidence="4">M5</strain>
    </source>
</reference>
<evidence type="ECO:0000313" key="5">
    <source>
        <dbReference type="Proteomes" id="UP000789390"/>
    </source>
</evidence>
<proteinExistence type="inferred from homology"/>
<feature type="domain" description="Fibronectin type-III" evidence="3">
    <location>
        <begin position="715"/>
        <end position="810"/>
    </location>
</feature>
<dbReference type="InterPro" id="IPR013783">
    <property type="entry name" value="Ig-like_fold"/>
</dbReference>
<dbReference type="FunFam" id="3.40.50.300:FF:003286">
    <property type="entry name" value="Uncharacterized protein"/>
    <property type="match status" value="1"/>
</dbReference>
<evidence type="ECO:0000256" key="2">
    <source>
        <dbReference type="SAM" id="MobiDB-lite"/>
    </source>
</evidence>
<evidence type="ECO:0000259" key="3">
    <source>
        <dbReference type="PROSITE" id="PS50853"/>
    </source>
</evidence>
<dbReference type="InterPro" id="IPR030379">
    <property type="entry name" value="G_SEPTIN_dom"/>
</dbReference>
<dbReference type="EMBL" id="CAKKLH010000002">
    <property type="protein sequence ID" value="CAH0098412.1"/>
    <property type="molecule type" value="Genomic_DNA"/>
</dbReference>
<dbReference type="Pfam" id="PF00041">
    <property type="entry name" value="fn3"/>
    <property type="match status" value="1"/>
</dbReference>
<comment type="caution">
    <text evidence="4">The sequence shown here is derived from an EMBL/GenBank/DDBJ whole genome shotgun (WGS) entry which is preliminary data.</text>
</comment>